<dbReference type="InterPro" id="IPR006674">
    <property type="entry name" value="HD_domain"/>
</dbReference>
<dbReference type="Pfam" id="PF01966">
    <property type="entry name" value="HD"/>
    <property type="match status" value="1"/>
</dbReference>
<dbReference type="AlphaFoldDB" id="A0A160TV41"/>
<evidence type="ECO:0000313" key="2">
    <source>
        <dbReference type="EMBL" id="CUS55300.1"/>
    </source>
</evidence>
<protein>
    <submittedName>
        <fullName evidence="2">Mlr5040 protein</fullName>
    </submittedName>
</protein>
<dbReference type="SUPFAM" id="SSF109604">
    <property type="entry name" value="HD-domain/PDEase-like"/>
    <property type="match status" value="1"/>
</dbReference>
<name>A0A160TV41_9ZZZZ</name>
<feature type="domain" description="HD" evidence="1">
    <location>
        <begin position="53"/>
        <end position="119"/>
    </location>
</feature>
<organism evidence="2">
    <name type="scientific">hydrothermal vent metagenome</name>
    <dbReference type="NCBI Taxonomy" id="652676"/>
    <lineage>
        <taxon>unclassified sequences</taxon>
        <taxon>metagenomes</taxon>
        <taxon>ecological metagenomes</taxon>
    </lineage>
</organism>
<dbReference type="EMBL" id="CZRL01000132">
    <property type="protein sequence ID" value="CUS55300.1"/>
    <property type="molecule type" value="Genomic_DNA"/>
</dbReference>
<reference evidence="2" key="1">
    <citation type="submission" date="2015-10" db="EMBL/GenBank/DDBJ databases">
        <authorList>
            <person name="Gilbert D.G."/>
        </authorList>
    </citation>
    <scope>NUCLEOTIDE SEQUENCE</scope>
</reference>
<proteinExistence type="predicted"/>
<dbReference type="PANTHER" id="PTHR40202:SF1">
    <property type="entry name" value="HD DOMAIN-CONTAINING PROTEIN"/>
    <property type="match status" value="1"/>
</dbReference>
<evidence type="ECO:0000259" key="1">
    <source>
        <dbReference type="Pfam" id="PF01966"/>
    </source>
</evidence>
<dbReference type="Gene3D" id="1.10.3210.10">
    <property type="entry name" value="Hypothetical protein af1432"/>
    <property type="match status" value="1"/>
</dbReference>
<gene>
    <name evidence="2" type="ORF">MGWOODY_XGa1596</name>
</gene>
<dbReference type="PANTHER" id="PTHR40202">
    <property type="match status" value="1"/>
</dbReference>
<sequence>METVNFTSMAQGTRAEYELLDRYETEFTDSLAHRILEQLERLDDSISGYKVSRLEHCLQSATRAHRAGEPEEVVVAALVHDIGDMVAPFSHSELAAAVLRPFVSEKIYWIVKHHGLFQMYYFAHHLGGDRNARDRYRDHQWYDDAIRFCEFYDQNCFDPDYDSEPLAFFAPMVERLFRRENIHDFETDVRYGDRAVA</sequence>
<dbReference type="InterPro" id="IPR003607">
    <property type="entry name" value="HD/PDEase_dom"/>
</dbReference>
<dbReference type="CDD" id="cd00077">
    <property type="entry name" value="HDc"/>
    <property type="match status" value="1"/>
</dbReference>
<dbReference type="InterPro" id="IPR052567">
    <property type="entry name" value="OP_Dioxygenase"/>
</dbReference>
<accession>A0A160TV41</accession>